<evidence type="ECO:0000313" key="4">
    <source>
        <dbReference type="EMBL" id="VEI76665.1"/>
    </source>
</evidence>
<protein>
    <recommendedName>
        <fullName evidence="1">Protein SlyX</fullName>
    </recommendedName>
</protein>
<reference evidence="4 5" key="1">
    <citation type="submission" date="2018-12" db="EMBL/GenBank/DDBJ databases">
        <authorList>
            <consortium name="Pathogen Informatics"/>
        </authorList>
    </citation>
    <scope>NUCLEOTIDE SEQUENCE [LARGE SCALE GENOMIC DNA]</scope>
    <source>
        <strain evidence="4 5">NCTC13193</strain>
    </source>
</reference>
<feature type="coiled-coil region" evidence="2">
    <location>
        <begin position="13"/>
        <end position="47"/>
    </location>
</feature>
<dbReference type="Pfam" id="PF04102">
    <property type="entry name" value="SlyX"/>
    <property type="match status" value="1"/>
</dbReference>
<dbReference type="InterPro" id="IPR007236">
    <property type="entry name" value="SlyX"/>
</dbReference>
<evidence type="ECO:0000256" key="1">
    <source>
        <dbReference type="HAMAP-Rule" id="MF_00715"/>
    </source>
</evidence>
<dbReference type="PANTHER" id="PTHR36508">
    <property type="entry name" value="PROTEIN SLYX"/>
    <property type="match status" value="1"/>
</dbReference>
<dbReference type="HAMAP" id="MF_00715">
    <property type="entry name" value="SlyX"/>
    <property type="match status" value="1"/>
</dbReference>
<gene>
    <name evidence="1" type="primary">slyX</name>
    <name evidence="4" type="ORF">NCTC13193_05441</name>
</gene>
<accession>A0A448T9Y9</accession>
<evidence type="ECO:0000313" key="5">
    <source>
        <dbReference type="Proteomes" id="UP000270487"/>
    </source>
</evidence>
<name>A0A448T9Y9_SERFO</name>
<feature type="region of interest" description="Disordered" evidence="3">
    <location>
        <begin position="57"/>
        <end position="91"/>
    </location>
</feature>
<feature type="compositionally biased region" description="Polar residues" evidence="3">
    <location>
        <begin position="58"/>
        <end position="69"/>
    </location>
</feature>
<dbReference type="Proteomes" id="UP000270487">
    <property type="component" value="Chromosome"/>
</dbReference>
<dbReference type="Gene3D" id="1.20.5.300">
    <property type="match status" value="1"/>
</dbReference>
<evidence type="ECO:0000256" key="2">
    <source>
        <dbReference type="SAM" id="Coils"/>
    </source>
</evidence>
<dbReference type="AlphaFoldDB" id="A0A448T9Y9"/>
<sequence>MHEKNYENLLLRLEEMESRQAFQEVTIEELNQTVVQHQLEMLKIQEHLRLLTDKLRASQPSMIASQSEETPPRITKKGRRSDLLLQLQHQD</sequence>
<dbReference type="EMBL" id="LR134492">
    <property type="protein sequence ID" value="VEI76665.1"/>
    <property type="molecule type" value="Genomic_DNA"/>
</dbReference>
<dbReference type="NCBIfam" id="NF002750">
    <property type="entry name" value="PRK02793.1"/>
    <property type="match status" value="1"/>
</dbReference>
<keyword evidence="2" id="KW-0175">Coiled coil</keyword>
<organism evidence="4 5">
    <name type="scientific">Serratia fonticola</name>
    <dbReference type="NCBI Taxonomy" id="47917"/>
    <lineage>
        <taxon>Bacteria</taxon>
        <taxon>Pseudomonadati</taxon>
        <taxon>Pseudomonadota</taxon>
        <taxon>Gammaproteobacteria</taxon>
        <taxon>Enterobacterales</taxon>
        <taxon>Yersiniaceae</taxon>
        <taxon>Serratia</taxon>
    </lineage>
</organism>
<proteinExistence type="inferred from homology"/>
<evidence type="ECO:0000256" key="3">
    <source>
        <dbReference type="SAM" id="MobiDB-lite"/>
    </source>
</evidence>
<dbReference type="PANTHER" id="PTHR36508:SF1">
    <property type="entry name" value="PROTEIN SLYX"/>
    <property type="match status" value="1"/>
</dbReference>
<comment type="similarity">
    <text evidence="1">Belongs to the SlyX family.</text>
</comment>